<organism evidence="2 3">
    <name type="scientific">Paramormyrops kingsleyae</name>
    <dbReference type="NCBI Taxonomy" id="1676925"/>
    <lineage>
        <taxon>Eukaryota</taxon>
        <taxon>Metazoa</taxon>
        <taxon>Chordata</taxon>
        <taxon>Craniata</taxon>
        <taxon>Vertebrata</taxon>
        <taxon>Euteleostomi</taxon>
        <taxon>Actinopterygii</taxon>
        <taxon>Neopterygii</taxon>
        <taxon>Teleostei</taxon>
        <taxon>Osteoglossocephala</taxon>
        <taxon>Osteoglossomorpha</taxon>
        <taxon>Osteoglossiformes</taxon>
        <taxon>Mormyridae</taxon>
        <taxon>Paramormyrops</taxon>
    </lineage>
</organism>
<dbReference type="Ensembl" id="ENSPKIT00000029302.1">
    <property type="protein sequence ID" value="ENSPKIP00000005307.1"/>
    <property type="gene ID" value="ENSPKIG00000022029.1"/>
</dbReference>
<evidence type="ECO:0000256" key="1">
    <source>
        <dbReference type="SAM" id="MobiDB-lite"/>
    </source>
</evidence>
<dbReference type="STRING" id="1676925.ENSPKIP00000005307"/>
<dbReference type="Proteomes" id="UP000261540">
    <property type="component" value="Unplaced"/>
</dbReference>
<keyword evidence="3" id="KW-1185">Reference proteome</keyword>
<sequence>MDSFSTWSSEPSPLPPQTVHIFARELGGSKYVDTMSGSLAGAKLQTGWGGGAQRCCFNEPVSLHREITGLEEALAKAEHSVSIHKEATQLLQTELQDVYAQLSERDDAIQTLRHRLKEYQVCLDILEAEITIEWGSSLSLMSVSVVVGGDSKVTSHQEAVKWRRRATQLKENRRDTHPQQLQSPHTPTRGRRLVTSSDGRLFDSPKSKFFDTHSDGVHLGCPRQFFDNSTLGAISVAVLNTASRGDSCSTDSPVCLLNLSLCPSICSLDHWGQGVLLKVSVTALI</sequence>
<name>A0A3B3QEW9_9TELE</name>
<dbReference type="AlphaFoldDB" id="A0A3B3QEW9"/>
<reference evidence="2" key="1">
    <citation type="submission" date="2025-08" db="UniProtKB">
        <authorList>
            <consortium name="Ensembl"/>
        </authorList>
    </citation>
    <scope>IDENTIFICATION</scope>
</reference>
<evidence type="ECO:0000313" key="3">
    <source>
        <dbReference type="Proteomes" id="UP000261540"/>
    </source>
</evidence>
<reference evidence="2" key="2">
    <citation type="submission" date="2025-09" db="UniProtKB">
        <authorList>
            <consortium name="Ensembl"/>
        </authorList>
    </citation>
    <scope>IDENTIFICATION</scope>
</reference>
<proteinExistence type="predicted"/>
<feature type="compositionally biased region" description="Basic and acidic residues" evidence="1">
    <location>
        <begin position="168"/>
        <end position="177"/>
    </location>
</feature>
<accession>A0A3B3QEW9</accession>
<feature type="region of interest" description="Disordered" evidence="1">
    <location>
        <begin position="167"/>
        <end position="197"/>
    </location>
</feature>
<protein>
    <submittedName>
        <fullName evidence="2">Uncharacterized protein</fullName>
    </submittedName>
</protein>
<evidence type="ECO:0000313" key="2">
    <source>
        <dbReference type="Ensembl" id="ENSPKIP00000005307.1"/>
    </source>
</evidence>